<sequence>MTIRGFFETPDSNQQTNIAAATAVGQTEDPGHQVADVCQKHEHQRHAGQRVKNSDCLTERRCRAHMTISCITGSPDQKPKIRLLTTILTYSCHNRYGEQYGAGDGPSIAHVGHVLLTARVVVILHGFGHLTVVDHHQLADAIAKIRLAPDVPDISSQRRPVLLQLIRNVGMAFQTLLKTIIFDEAEYETMVSMVYENNVKLSYDNGTLDFEFIRRHGVIFAPKIQQSFVIDEQNIFGRNVESAFQTPERFAQTSQNFVEKTGLFWRRREIVIFVENVVVKFAATMAVAVMILHFRPINHHNGRFVGIFFRLELWAMTVALYPKHPQGEVLIMQLVFSSLL</sequence>
<accession>A0A915KDJ1</accession>
<protein>
    <submittedName>
        <fullName evidence="2">Uncharacterized protein</fullName>
    </submittedName>
</protein>
<dbReference type="AlphaFoldDB" id="A0A915KDJ1"/>
<keyword evidence="1" id="KW-1185">Reference proteome</keyword>
<name>A0A915KDJ1_ROMCU</name>
<dbReference type="Proteomes" id="UP000887565">
    <property type="component" value="Unplaced"/>
</dbReference>
<evidence type="ECO:0000313" key="1">
    <source>
        <dbReference type="Proteomes" id="UP000887565"/>
    </source>
</evidence>
<evidence type="ECO:0000313" key="2">
    <source>
        <dbReference type="WBParaSite" id="nRc.2.0.1.t36863-RA"/>
    </source>
</evidence>
<reference evidence="2" key="1">
    <citation type="submission" date="2022-11" db="UniProtKB">
        <authorList>
            <consortium name="WormBaseParasite"/>
        </authorList>
    </citation>
    <scope>IDENTIFICATION</scope>
</reference>
<proteinExistence type="predicted"/>
<organism evidence="1 2">
    <name type="scientific">Romanomermis culicivorax</name>
    <name type="common">Nematode worm</name>
    <dbReference type="NCBI Taxonomy" id="13658"/>
    <lineage>
        <taxon>Eukaryota</taxon>
        <taxon>Metazoa</taxon>
        <taxon>Ecdysozoa</taxon>
        <taxon>Nematoda</taxon>
        <taxon>Enoplea</taxon>
        <taxon>Dorylaimia</taxon>
        <taxon>Mermithida</taxon>
        <taxon>Mermithoidea</taxon>
        <taxon>Mermithidae</taxon>
        <taxon>Romanomermis</taxon>
    </lineage>
</organism>
<dbReference type="WBParaSite" id="nRc.2.0.1.t36863-RA">
    <property type="protein sequence ID" value="nRc.2.0.1.t36863-RA"/>
    <property type="gene ID" value="nRc.2.0.1.g36863"/>
</dbReference>